<dbReference type="NCBIfam" id="NF004130">
    <property type="entry name" value="PRK05618.1-5"/>
    <property type="match status" value="1"/>
</dbReference>
<dbReference type="GO" id="GO:0003735">
    <property type="term" value="F:structural constituent of ribosome"/>
    <property type="evidence" value="ECO:0007669"/>
    <property type="project" value="InterPro"/>
</dbReference>
<evidence type="ECO:0000256" key="2">
    <source>
        <dbReference type="ARBA" id="ARBA00022884"/>
    </source>
</evidence>
<dbReference type="GO" id="GO:0006412">
    <property type="term" value="P:translation"/>
    <property type="evidence" value="ECO:0007669"/>
    <property type="project" value="UniProtKB-UniRule"/>
</dbReference>
<dbReference type="InterPro" id="IPR020056">
    <property type="entry name" value="Rbsml_bL25/Gln-tRNA_synth_N"/>
</dbReference>
<dbReference type="InterPro" id="IPR020055">
    <property type="entry name" value="Ribosomal_bL25_short"/>
</dbReference>
<evidence type="ECO:0000256" key="4">
    <source>
        <dbReference type="ARBA" id="ARBA00023274"/>
    </source>
</evidence>
<gene>
    <name evidence="5" type="primary">rplY</name>
    <name evidence="5" type="synonym">ctc</name>
    <name evidence="9" type="ORF">EVB03_02210</name>
</gene>
<proteinExistence type="inferred from homology"/>
<keyword evidence="4 5" id="KW-0687">Ribonucleoprotein</keyword>
<dbReference type="PANTHER" id="PTHR33284">
    <property type="entry name" value="RIBOSOMAL PROTEIN L25/GLN-TRNA SYNTHETASE, ANTI-CODON-BINDING DOMAIN-CONTAINING PROTEIN"/>
    <property type="match status" value="1"/>
</dbReference>
<feature type="region of interest" description="Disordered" evidence="6">
    <location>
        <begin position="196"/>
        <end position="228"/>
    </location>
</feature>
<comment type="similarity">
    <text evidence="5">Belongs to the bacterial ribosomal protein bL25 family. CTC subfamily.</text>
</comment>
<comment type="function">
    <text evidence="5">This is one of the proteins that binds to the 5S RNA in the ribosome where it forms part of the central protuberance.</text>
</comment>
<organism evidence="9 10">
    <name type="scientific">SAR92 clade bacterium</name>
    <dbReference type="NCBI Taxonomy" id="2315479"/>
    <lineage>
        <taxon>Bacteria</taxon>
        <taxon>Pseudomonadati</taxon>
        <taxon>Pseudomonadota</taxon>
        <taxon>Gammaproteobacteria</taxon>
        <taxon>Cellvibrionales</taxon>
        <taxon>Porticoccaceae</taxon>
        <taxon>SAR92 clade</taxon>
    </lineage>
</organism>
<dbReference type="NCBIfam" id="TIGR00731">
    <property type="entry name" value="bL25_bact_ctc"/>
    <property type="match status" value="1"/>
</dbReference>
<dbReference type="InterPro" id="IPR020057">
    <property type="entry name" value="Ribosomal_bL25_b-dom"/>
</dbReference>
<evidence type="ECO:0000256" key="6">
    <source>
        <dbReference type="SAM" id="MobiDB-lite"/>
    </source>
</evidence>
<feature type="domain" description="Large ribosomal subunit protein bL25 L25" evidence="7">
    <location>
        <begin position="7"/>
        <end position="95"/>
    </location>
</feature>
<dbReference type="PANTHER" id="PTHR33284:SF1">
    <property type="entry name" value="RIBOSOMAL PROTEIN L25_GLN-TRNA SYNTHETASE, ANTI-CODON-BINDING DOMAIN-CONTAINING PROTEIN"/>
    <property type="match status" value="1"/>
</dbReference>
<dbReference type="GO" id="GO:0022625">
    <property type="term" value="C:cytosolic large ribosomal subunit"/>
    <property type="evidence" value="ECO:0007669"/>
    <property type="project" value="TreeGrafter"/>
</dbReference>
<keyword evidence="2 5" id="KW-0694">RNA-binding</keyword>
<dbReference type="GO" id="GO:0008097">
    <property type="term" value="F:5S rRNA binding"/>
    <property type="evidence" value="ECO:0007669"/>
    <property type="project" value="InterPro"/>
</dbReference>
<dbReference type="CDD" id="cd00495">
    <property type="entry name" value="Ribosomal_L25_TL5_CTC"/>
    <property type="match status" value="1"/>
</dbReference>
<evidence type="ECO:0000313" key="9">
    <source>
        <dbReference type="EMBL" id="RZO21062.1"/>
    </source>
</evidence>
<name>A0A520MIK9_9GAMM</name>
<accession>A0A520MIK9</accession>
<dbReference type="InterPro" id="IPR037121">
    <property type="entry name" value="Ribosomal_bL25_C"/>
</dbReference>
<protein>
    <recommendedName>
        <fullName evidence="5">Large ribosomal subunit protein bL25</fullName>
    </recommendedName>
    <alternativeName>
        <fullName evidence="5">General stress protein CTC</fullName>
    </alternativeName>
</protein>
<dbReference type="InterPro" id="IPR029751">
    <property type="entry name" value="Ribosomal_L25_dom"/>
</dbReference>
<dbReference type="InterPro" id="IPR001021">
    <property type="entry name" value="Ribosomal_bL25_long"/>
</dbReference>
<comment type="caution">
    <text evidence="9">The sequence shown here is derived from an EMBL/GenBank/DDBJ whole genome shotgun (WGS) entry which is preliminary data.</text>
</comment>
<dbReference type="Pfam" id="PF14693">
    <property type="entry name" value="Ribosomal_TL5_C"/>
    <property type="match status" value="1"/>
</dbReference>
<dbReference type="NCBIfam" id="NF004128">
    <property type="entry name" value="PRK05618.1-2"/>
    <property type="match status" value="1"/>
</dbReference>
<feature type="compositionally biased region" description="Acidic residues" evidence="6">
    <location>
        <begin position="198"/>
        <end position="228"/>
    </location>
</feature>
<dbReference type="Gene3D" id="2.170.120.20">
    <property type="entry name" value="Ribosomal protein L25, beta domain"/>
    <property type="match status" value="1"/>
</dbReference>
<evidence type="ECO:0000256" key="5">
    <source>
        <dbReference type="HAMAP-Rule" id="MF_01334"/>
    </source>
</evidence>
<dbReference type="AlphaFoldDB" id="A0A520MIK9"/>
<comment type="subunit">
    <text evidence="5">Part of the 50S ribosomal subunit; part of the 5S rRNA/L5/L18/L25 subcomplex. Contacts the 5S rRNA. Binds to the 5S rRNA independently of L5 and L18.</text>
</comment>
<evidence type="ECO:0000259" key="7">
    <source>
        <dbReference type="Pfam" id="PF01386"/>
    </source>
</evidence>
<dbReference type="Pfam" id="PF01386">
    <property type="entry name" value="Ribosomal_L25p"/>
    <property type="match status" value="1"/>
</dbReference>
<dbReference type="InterPro" id="IPR011035">
    <property type="entry name" value="Ribosomal_bL25/Gln-tRNA_synth"/>
</dbReference>
<dbReference type="InterPro" id="IPR020930">
    <property type="entry name" value="Ribosomal_uL5_bac-type"/>
</dbReference>
<dbReference type="EMBL" id="SHBP01000002">
    <property type="protein sequence ID" value="RZO21062.1"/>
    <property type="molecule type" value="Genomic_DNA"/>
</dbReference>
<evidence type="ECO:0000259" key="8">
    <source>
        <dbReference type="Pfam" id="PF14693"/>
    </source>
</evidence>
<feature type="domain" description="Large ribosomal subunit protein bL25 beta" evidence="8">
    <location>
        <begin position="105"/>
        <end position="194"/>
    </location>
</feature>
<dbReference type="SUPFAM" id="SSF50715">
    <property type="entry name" value="Ribosomal protein L25-like"/>
    <property type="match status" value="1"/>
</dbReference>
<dbReference type="HAMAP" id="MF_01336">
    <property type="entry name" value="Ribosomal_bL25"/>
    <property type="match status" value="1"/>
</dbReference>
<sequence>MSTDFILHAKGREDTGKGASRRLRRLAGEVPAIVYGGKKDPAKIVLTHKDVAKALDNEAFYSSIVSLDIDGSSEDVIIKDVQRHPAKKLVLHLDFFRVSKTTVLQTKVPLHFINEDVAPGVKLNGGIVAHTMTDIEILCLPKNLPEYIEVDMAEVDIGDIVHISNIVLPKGVESVALNLGDDHDLSVATINKPKAIEIEEDVESADDAEDAESSEESEGDTEEGASEE</sequence>
<evidence type="ECO:0000256" key="1">
    <source>
        <dbReference type="ARBA" id="ARBA00022730"/>
    </source>
</evidence>
<dbReference type="Gene3D" id="2.40.240.10">
    <property type="entry name" value="Ribosomal Protein L25, Chain P"/>
    <property type="match status" value="1"/>
</dbReference>
<keyword evidence="1 5" id="KW-0699">rRNA-binding</keyword>
<dbReference type="NCBIfam" id="NF004612">
    <property type="entry name" value="PRK05943.1"/>
    <property type="match status" value="1"/>
</dbReference>
<dbReference type="Proteomes" id="UP000315889">
    <property type="component" value="Unassembled WGS sequence"/>
</dbReference>
<dbReference type="HAMAP" id="MF_01334">
    <property type="entry name" value="Ribosomal_bL25_CTC"/>
    <property type="match status" value="1"/>
</dbReference>
<keyword evidence="3 5" id="KW-0689">Ribosomal protein</keyword>
<reference evidence="9 10" key="1">
    <citation type="submission" date="2019-02" db="EMBL/GenBank/DDBJ databases">
        <title>Prokaryotic population dynamics and viral predation in marine succession experiment using metagenomics: the confinement effect.</title>
        <authorList>
            <person name="Haro-Moreno J.M."/>
            <person name="Rodriguez-Valera F."/>
            <person name="Lopez-Perez M."/>
        </authorList>
    </citation>
    <scope>NUCLEOTIDE SEQUENCE [LARGE SCALE GENOMIC DNA]</scope>
    <source>
        <strain evidence="9">MED-G170</strain>
    </source>
</reference>
<evidence type="ECO:0000313" key="10">
    <source>
        <dbReference type="Proteomes" id="UP000315889"/>
    </source>
</evidence>
<evidence type="ECO:0000256" key="3">
    <source>
        <dbReference type="ARBA" id="ARBA00022980"/>
    </source>
</evidence>